<reference evidence="2" key="1">
    <citation type="submission" date="2018-05" db="EMBL/GenBank/DDBJ databases">
        <authorList>
            <person name="Lanie J.A."/>
            <person name="Ng W.-L."/>
            <person name="Kazmierczak K.M."/>
            <person name="Andrzejewski T.M."/>
            <person name="Davidsen T.M."/>
            <person name="Wayne K.J."/>
            <person name="Tettelin H."/>
            <person name="Glass J.I."/>
            <person name="Rusch D."/>
            <person name="Podicherti R."/>
            <person name="Tsui H.-C.T."/>
            <person name="Winkler M.E."/>
        </authorList>
    </citation>
    <scope>NUCLEOTIDE SEQUENCE</scope>
</reference>
<protein>
    <recommendedName>
        <fullName evidence="1">Pyrrolo-quinoline quinone repeat domain-containing protein</fullName>
    </recommendedName>
</protein>
<dbReference type="Pfam" id="PF00400">
    <property type="entry name" value="WD40"/>
    <property type="match status" value="1"/>
</dbReference>
<dbReference type="EMBL" id="UINC01069543">
    <property type="protein sequence ID" value="SVC03001.1"/>
    <property type="molecule type" value="Genomic_DNA"/>
</dbReference>
<dbReference type="InterPro" id="IPR001680">
    <property type="entry name" value="WD40_rpt"/>
</dbReference>
<evidence type="ECO:0000259" key="1">
    <source>
        <dbReference type="Pfam" id="PF13360"/>
    </source>
</evidence>
<dbReference type="InterPro" id="IPR015943">
    <property type="entry name" value="WD40/YVTN_repeat-like_dom_sf"/>
</dbReference>
<sequence>DGEYIAAGSRDYKVYLFDKDSSTPLWSYSTGSEVPSVSISADGEYIAVGSRDDKVYLFDKDSSTPLWSYTTGDWVRTVSISADGEYITVSSNDDKIYLFDKDSSTPLWSYDSETSVHSVAISADGEYIVGGSGSVVYLFDKDSSTPLWSYTAGGYVDTVSISANGEYITAGSLNNNVYFFDKDSSTPLWSYSTGGEVNTVAISADGKYVAAGSQDDSIYAFKNSLASRPSIFTYGPRSGSETESPVLRWFAGSDDRANLTFDVYLDTSSNPTTKIADDITNLSYNVTSLIAKGVKSYWKVVATDPTGSATSSVMNITVPISPEWSYETDGNVDAVAVSADGEYIIAGSSDEKVY</sequence>
<dbReference type="SMART" id="SM00320">
    <property type="entry name" value="WD40"/>
    <property type="match status" value="6"/>
</dbReference>
<name>A0A382IWQ9_9ZZZZ</name>
<feature type="non-terminal residue" evidence="2">
    <location>
        <position position="354"/>
    </location>
</feature>
<dbReference type="PANTHER" id="PTHR19879:SF9">
    <property type="entry name" value="TRANSCRIPTION INITIATION FACTOR TFIID SUBUNIT 5"/>
    <property type="match status" value="1"/>
</dbReference>
<feature type="domain" description="Pyrrolo-quinoline quinone repeat" evidence="1">
    <location>
        <begin position="13"/>
        <end position="222"/>
    </location>
</feature>
<accession>A0A382IWQ9</accession>
<dbReference type="InterPro" id="IPR011047">
    <property type="entry name" value="Quinoprotein_ADH-like_sf"/>
</dbReference>
<dbReference type="SUPFAM" id="SSF50998">
    <property type="entry name" value="Quinoprotein alcohol dehydrogenase-like"/>
    <property type="match status" value="1"/>
</dbReference>
<feature type="non-terminal residue" evidence="2">
    <location>
        <position position="1"/>
    </location>
</feature>
<dbReference type="PANTHER" id="PTHR19879">
    <property type="entry name" value="TRANSCRIPTION INITIATION FACTOR TFIID"/>
    <property type="match status" value="1"/>
</dbReference>
<organism evidence="2">
    <name type="scientific">marine metagenome</name>
    <dbReference type="NCBI Taxonomy" id="408172"/>
    <lineage>
        <taxon>unclassified sequences</taxon>
        <taxon>metagenomes</taxon>
        <taxon>ecological metagenomes</taxon>
    </lineage>
</organism>
<proteinExistence type="predicted"/>
<dbReference type="Pfam" id="PF13360">
    <property type="entry name" value="PQQ_2"/>
    <property type="match status" value="1"/>
</dbReference>
<gene>
    <name evidence="2" type="ORF">METZ01_LOCUS255855</name>
</gene>
<dbReference type="InterPro" id="IPR013783">
    <property type="entry name" value="Ig-like_fold"/>
</dbReference>
<dbReference type="Gene3D" id="2.130.10.10">
    <property type="entry name" value="YVTN repeat-like/Quinoprotein amine dehydrogenase"/>
    <property type="match status" value="3"/>
</dbReference>
<dbReference type="Gene3D" id="2.60.40.10">
    <property type="entry name" value="Immunoglobulins"/>
    <property type="match status" value="1"/>
</dbReference>
<dbReference type="AlphaFoldDB" id="A0A382IWQ9"/>
<dbReference type="InterPro" id="IPR002372">
    <property type="entry name" value="PQQ_rpt_dom"/>
</dbReference>
<evidence type="ECO:0000313" key="2">
    <source>
        <dbReference type="EMBL" id="SVC03001.1"/>
    </source>
</evidence>